<dbReference type="EMBL" id="JYDU01000006">
    <property type="protein sequence ID" value="KRY00772.1"/>
    <property type="molecule type" value="Genomic_DNA"/>
</dbReference>
<organism evidence="1 2">
    <name type="scientific">Trichinella pseudospiralis</name>
    <name type="common">Parasitic roundworm</name>
    <dbReference type="NCBI Taxonomy" id="6337"/>
    <lineage>
        <taxon>Eukaryota</taxon>
        <taxon>Metazoa</taxon>
        <taxon>Ecdysozoa</taxon>
        <taxon>Nematoda</taxon>
        <taxon>Enoplea</taxon>
        <taxon>Dorylaimia</taxon>
        <taxon>Trichinellida</taxon>
        <taxon>Trichinellidae</taxon>
        <taxon>Trichinella</taxon>
    </lineage>
</organism>
<accession>A0A0V0YK82</accession>
<evidence type="ECO:0000313" key="2">
    <source>
        <dbReference type="Proteomes" id="UP000054815"/>
    </source>
</evidence>
<sequence length="67" mass="7544">MIRKILSLPSGRVLHATCLYVLRKTMFEVDRILGPHYASHGALEGGWHVAQFKQHNFILVGTSRTAL</sequence>
<dbReference type="Proteomes" id="UP000054815">
    <property type="component" value="Unassembled WGS sequence"/>
</dbReference>
<reference evidence="1 2" key="1">
    <citation type="submission" date="2015-01" db="EMBL/GenBank/DDBJ databases">
        <title>Evolution of Trichinella species and genotypes.</title>
        <authorList>
            <person name="Korhonen P.K."/>
            <person name="Edoardo P."/>
            <person name="Giuseppe L.R."/>
            <person name="Gasser R.B."/>
        </authorList>
    </citation>
    <scope>NUCLEOTIDE SEQUENCE [LARGE SCALE GENOMIC DNA]</scope>
    <source>
        <strain evidence="1">ISS141</strain>
    </source>
</reference>
<gene>
    <name evidence="1" type="ORF">T4E_11358</name>
</gene>
<name>A0A0V0YK82_TRIPS</name>
<dbReference type="AlphaFoldDB" id="A0A0V0YK82"/>
<protein>
    <submittedName>
        <fullName evidence="1">Uncharacterized protein</fullName>
    </submittedName>
</protein>
<evidence type="ECO:0000313" key="1">
    <source>
        <dbReference type="EMBL" id="KRY00772.1"/>
    </source>
</evidence>
<comment type="caution">
    <text evidence="1">The sequence shown here is derived from an EMBL/GenBank/DDBJ whole genome shotgun (WGS) entry which is preliminary data.</text>
</comment>
<proteinExistence type="predicted"/>